<proteinExistence type="predicted"/>
<organism evidence="1 2">
    <name type="scientific">Tsuneonella aeria</name>
    <dbReference type="NCBI Taxonomy" id="1837929"/>
    <lineage>
        <taxon>Bacteria</taxon>
        <taxon>Pseudomonadati</taxon>
        <taxon>Pseudomonadota</taxon>
        <taxon>Alphaproteobacteria</taxon>
        <taxon>Sphingomonadales</taxon>
        <taxon>Erythrobacteraceae</taxon>
        <taxon>Tsuneonella</taxon>
    </lineage>
</organism>
<sequence>MGRDPKGIAGDEEFWSEFKSAFADTEIVDLSYCIAGWMGLGRVAHVLGVDAACAIPEPVSA</sequence>
<evidence type="ECO:0000313" key="2">
    <source>
        <dbReference type="Proteomes" id="UP000439522"/>
    </source>
</evidence>
<accession>A0A6I4TBX5</accession>
<dbReference type="SUPFAM" id="SSF69118">
    <property type="entry name" value="AhpD-like"/>
    <property type="match status" value="1"/>
</dbReference>
<evidence type="ECO:0000313" key="1">
    <source>
        <dbReference type="EMBL" id="MXO74752.1"/>
    </source>
</evidence>
<dbReference type="AlphaFoldDB" id="A0A6I4TBX5"/>
<dbReference type="RefSeq" id="WP_160610483.1">
    <property type="nucleotide sequence ID" value="NZ_WTZA01000001.1"/>
</dbReference>
<dbReference type="EMBL" id="WTZA01000001">
    <property type="protein sequence ID" value="MXO74752.1"/>
    <property type="molecule type" value="Genomic_DNA"/>
</dbReference>
<keyword evidence="2" id="KW-1185">Reference proteome</keyword>
<dbReference type="Proteomes" id="UP000439522">
    <property type="component" value="Unassembled WGS sequence"/>
</dbReference>
<dbReference type="InterPro" id="IPR029032">
    <property type="entry name" value="AhpD-like"/>
</dbReference>
<dbReference type="OrthoDB" id="9801997at2"/>
<gene>
    <name evidence="1" type="ORF">GRI40_05895</name>
</gene>
<dbReference type="Gene3D" id="1.20.1290.10">
    <property type="entry name" value="AhpD-like"/>
    <property type="match status" value="1"/>
</dbReference>
<name>A0A6I4TBX5_9SPHN</name>
<comment type="caution">
    <text evidence="1">The sequence shown here is derived from an EMBL/GenBank/DDBJ whole genome shotgun (WGS) entry which is preliminary data.</text>
</comment>
<protein>
    <submittedName>
        <fullName evidence="1">Uncharacterized protein</fullName>
    </submittedName>
</protein>
<reference evidence="1 2" key="1">
    <citation type="submission" date="2019-12" db="EMBL/GenBank/DDBJ databases">
        <title>Genomic-based taxomic classification of the family Erythrobacteraceae.</title>
        <authorList>
            <person name="Xu L."/>
        </authorList>
    </citation>
    <scope>NUCLEOTIDE SEQUENCE [LARGE SCALE GENOMIC DNA]</scope>
    <source>
        <strain evidence="1 2">100921-2</strain>
    </source>
</reference>